<evidence type="ECO:0000313" key="9">
    <source>
        <dbReference type="Proteomes" id="UP000315440"/>
    </source>
</evidence>
<evidence type="ECO:0000256" key="2">
    <source>
        <dbReference type="ARBA" id="ARBA00023277"/>
    </source>
</evidence>
<name>A0A5C5ZHQ3_9BACT</name>
<dbReference type="InterPro" id="IPR017853">
    <property type="entry name" value="GH"/>
</dbReference>
<dbReference type="RefSeq" id="WP_146403165.1">
    <property type="nucleotide sequence ID" value="NZ_SJPQ01000004.1"/>
</dbReference>
<evidence type="ECO:0000256" key="1">
    <source>
        <dbReference type="ARBA" id="ARBA00022801"/>
    </source>
</evidence>
<dbReference type="EMBL" id="SJPQ01000004">
    <property type="protein sequence ID" value="TWT86949.1"/>
    <property type="molecule type" value="Genomic_DNA"/>
</dbReference>
<dbReference type="GO" id="GO:0045493">
    <property type="term" value="P:xylan catabolic process"/>
    <property type="evidence" value="ECO:0007669"/>
    <property type="project" value="UniProtKB-KW"/>
</dbReference>
<evidence type="ECO:0000256" key="6">
    <source>
        <dbReference type="SAM" id="SignalP"/>
    </source>
</evidence>
<dbReference type="SUPFAM" id="SSF51445">
    <property type="entry name" value="(Trans)glycosidases"/>
    <property type="match status" value="1"/>
</dbReference>
<dbReference type="Gene3D" id="3.20.20.80">
    <property type="entry name" value="Glycosidases"/>
    <property type="match status" value="1"/>
</dbReference>
<dbReference type="InterPro" id="IPR044846">
    <property type="entry name" value="GH10"/>
</dbReference>
<dbReference type="SMART" id="SM00633">
    <property type="entry name" value="Glyco_10"/>
    <property type="match status" value="1"/>
</dbReference>
<organism evidence="8 9">
    <name type="scientific">Pseudobythopirellula maris</name>
    <dbReference type="NCBI Taxonomy" id="2527991"/>
    <lineage>
        <taxon>Bacteria</taxon>
        <taxon>Pseudomonadati</taxon>
        <taxon>Planctomycetota</taxon>
        <taxon>Planctomycetia</taxon>
        <taxon>Pirellulales</taxon>
        <taxon>Lacipirellulaceae</taxon>
        <taxon>Pseudobythopirellula</taxon>
    </lineage>
</organism>
<keyword evidence="2 5" id="KW-0119">Carbohydrate metabolism</keyword>
<dbReference type="Pfam" id="PF00331">
    <property type="entry name" value="Glyco_hydro_10"/>
    <property type="match status" value="1"/>
</dbReference>
<sequence precursor="true">MAWAPSSFAKRTLLLVGLLVGAVLPQCHAEELASHLADEQERQRPSGAGSLKAAVGDRYKIGVGVGHRVLDNPAEAELLRRHFSILTPENCMKPQQVHPAEDRWSFDGADRYVDFARANGLEVAGHCLVWAEDDRTAPWMMEDDGEPVSKAKLLQRIEQHVEMVVGRYADAVTMWDVVNEAIGDGKDGLLRDSVFSRTSGVDYIVTAFQTARANDPDALLIYNDYNGHKPAKRKKLLELLALLKENGAPVDAYGMQGHFELGDDSLPQLRETFDALRELGLKVVVSELDIDVVTRSRWWDDGGKHRDELADHDPYKDGLPTQVERQLIEEYVALFELFDDYSDIIERVSFWNLHDGQSWLNYFPWRRTNYPLLFDRNLQPKPVYDAVLESLAQRQAGGAE</sequence>
<keyword evidence="4 5" id="KW-0624">Polysaccharide degradation</keyword>
<feature type="chain" id="PRO_5022930426" description="Beta-xylanase" evidence="6">
    <location>
        <begin position="30"/>
        <end position="400"/>
    </location>
</feature>
<gene>
    <name evidence="8" type="primary">xynB_5</name>
    <name evidence="8" type="ORF">Mal64_37790</name>
</gene>
<dbReference type="AlphaFoldDB" id="A0A5C5ZHQ3"/>
<dbReference type="OrthoDB" id="2513075at2"/>
<comment type="caution">
    <text evidence="8">The sequence shown here is derived from an EMBL/GenBank/DDBJ whole genome shotgun (WGS) entry which is preliminary data.</text>
</comment>
<keyword evidence="1 5" id="KW-0378">Hydrolase</keyword>
<keyword evidence="8" id="KW-0858">Xylan degradation</keyword>
<feature type="domain" description="GH10" evidence="7">
    <location>
        <begin position="45"/>
        <end position="390"/>
    </location>
</feature>
<dbReference type="GO" id="GO:0031176">
    <property type="term" value="F:endo-1,4-beta-xylanase activity"/>
    <property type="evidence" value="ECO:0007669"/>
    <property type="project" value="UniProtKB-EC"/>
</dbReference>
<proteinExistence type="inferred from homology"/>
<comment type="similarity">
    <text evidence="5">Belongs to the glycosyl hydrolase 10 (cellulase F) family.</text>
</comment>
<evidence type="ECO:0000256" key="5">
    <source>
        <dbReference type="RuleBase" id="RU361174"/>
    </source>
</evidence>
<evidence type="ECO:0000313" key="8">
    <source>
        <dbReference type="EMBL" id="TWT86949.1"/>
    </source>
</evidence>
<evidence type="ECO:0000256" key="3">
    <source>
        <dbReference type="ARBA" id="ARBA00023295"/>
    </source>
</evidence>
<dbReference type="PANTHER" id="PTHR31490">
    <property type="entry name" value="GLYCOSYL HYDROLASE"/>
    <property type="match status" value="1"/>
</dbReference>
<feature type="signal peptide" evidence="6">
    <location>
        <begin position="1"/>
        <end position="29"/>
    </location>
</feature>
<keyword evidence="9" id="KW-1185">Reference proteome</keyword>
<dbReference type="PANTHER" id="PTHR31490:SF90">
    <property type="entry name" value="ENDO-1,4-BETA-XYLANASE A"/>
    <property type="match status" value="1"/>
</dbReference>
<evidence type="ECO:0000256" key="4">
    <source>
        <dbReference type="ARBA" id="ARBA00023326"/>
    </source>
</evidence>
<dbReference type="Proteomes" id="UP000315440">
    <property type="component" value="Unassembled WGS sequence"/>
</dbReference>
<dbReference type="PRINTS" id="PR00134">
    <property type="entry name" value="GLHYDRLASE10"/>
</dbReference>
<protein>
    <recommendedName>
        <fullName evidence="5">Beta-xylanase</fullName>
        <ecNumber evidence="5">3.2.1.8</ecNumber>
    </recommendedName>
</protein>
<keyword evidence="6" id="KW-0732">Signal</keyword>
<dbReference type="EC" id="3.2.1.8" evidence="5"/>
<dbReference type="InterPro" id="IPR001000">
    <property type="entry name" value="GH10_dom"/>
</dbReference>
<keyword evidence="3 5" id="KW-0326">Glycosidase</keyword>
<evidence type="ECO:0000259" key="7">
    <source>
        <dbReference type="PROSITE" id="PS51760"/>
    </source>
</evidence>
<accession>A0A5C5ZHQ3</accession>
<reference evidence="8 9" key="1">
    <citation type="submission" date="2019-02" db="EMBL/GenBank/DDBJ databases">
        <title>Deep-cultivation of Planctomycetes and their phenomic and genomic characterization uncovers novel biology.</title>
        <authorList>
            <person name="Wiegand S."/>
            <person name="Jogler M."/>
            <person name="Boedeker C."/>
            <person name="Pinto D."/>
            <person name="Vollmers J."/>
            <person name="Rivas-Marin E."/>
            <person name="Kohn T."/>
            <person name="Peeters S.H."/>
            <person name="Heuer A."/>
            <person name="Rast P."/>
            <person name="Oberbeckmann S."/>
            <person name="Bunk B."/>
            <person name="Jeske O."/>
            <person name="Meyerdierks A."/>
            <person name="Storesund J.E."/>
            <person name="Kallscheuer N."/>
            <person name="Luecker S."/>
            <person name="Lage O.M."/>
            <person name="Pohl T."/>
            <person name="Merkel B.J."/>
            <person name="Hornburger P."/>
            <person name="Mueller R.-W."/>
            <person name="Bruemmer F."/>
            <person name="Labrenz M."/>
            <person name="Spormann A.M."/>
            <person name="Op Den Camp H."/>
            <person name="Overmann J."/>
            <person name="Amann R."/>
            <person name="Jetten M.S.M."/>
            <person name="Mascher T."/>
            <person name="Medema M.H."/>
            <person name="Devos D.P."/>
            <person name="Kaster A.-K."/>
            <person name="Ovreas L."/>
            <person name="Rohde M."/>
            <person name="Galperin M.Y."/>
            <person name="Jogler C."/>
        </authorList>
    </citation>
    <scope>NUCLEOTIDE SEQUENCE [LARGE SCALE GENOMIC DNA]</scope>
    <source>
        <strain evidence="8 9">Mal64</strain>
    </source>
</reference>
<comment type="catalytic activity">
    <reaction evidence="5">
        <text>Endohydrolysis of (1-&gt;4)-beta-D-xylosidic linkages in xylans.</text>
        <dbReference type="EC" id="3.2.1.8"/>
    </reaction>
</comment>
<dbReference type="PROSITE" id="PS51760">
    <property type="entry name" value="GH10_2"/>
    <property type="match status" value="1"/>
</dbReference>